<organism evidence="1 2">
    <name type="scientific">Streptomyces caledonius</name>
    <dbReference type="NCBI Taxonomy" id="3134107"/>
    <lineage>
        <taxon>Bacteria</taxon>
        <taxon>Bacillati</taxon>
        <taxon>Actinomycetota</taxon>
        <taxon>Actinomycetes</taxon>
        <taxon>Kitasatosporales</taxon>
        <taxon>Streptomycetaceae</taxon>
        <taxon>Streptomyces</taxon>
    </lineage>
</organism>
<dbReference type="EMBL" id="JBBKAM010000004">
    <property type="protein sequence ID" value="MEJ8646128.1"/>
    <property type="molecule type" value="Genomic_DNA"/>
</dbReference>
<keyword evidence="2" id="KW-1185">Reference proteome</keyword>
<sequence>MELHIDIRWLLDRQEELLGKDLGVMDYSGLVAAVARHRVNTPSWGTDEPDAYWRAAALLEQIVLTRPLPARNEYFGYGVSVAYIKASGKDIDAAFEPWRDLITDIRALRLTVYDVADRLRSLRPAS</sequence>
<evidence type="ECO:0000313" key="1">
    <source>
        <dbReference type="EMBL" id="MEJ8646128.1"/>
    </source>
</evidence>
<dbReference type="Proteomes" id="UP001382904">
    <property type="component" value="Unassembled WGS sequence"/>
</dbReference>
<comment type="caution">
    <text evidence="1">The sequence shown here is derived from an EMBL/GenBank/DDBJ whole genome shotgun (WGS) entry which is preliminary data.</text>
</comment>
<gene>
    <name evidence="1" type="ORF">WKI68_42620</name>
</gene>
<accession>A0ABU8UDZ7</accession>
<evidence type="ECO:0000313" key="2">
    <source>
        <dbReference type="Proteomes" id="UP001382904"/>
    </source>
</evidence>
<name>A0ABU8UDZ7_9ACTN</name>
<protein>
    <submittedName>
        <fullName evidence="1">Toxin Doc</fullName>
    </submittedName>
</protein>
<reference evidence="1 2" key="1">
    <citation type="submission" date="2024-03" db="EMBL/GenBank/DDBJ databases">
        <title>Novel Streptomyces species of biotechnological and ecological value are a feature of Machair soil.</title>
        <authorList>
            <person name="Prole J.R."/>
            <person name="Goodfellow M."/>
            <person name="Allenby N."/>
            <person name="Ward A.C."/>
        </authorList>
    </citation>
    <scope>NUCLEOTIDE SEQUENCE [LARGE SCALE GENOMIC DNA]</scope>
    <source>
        <strain evidence="1 2">MS1.HAVA.3</strain>
    </source>
</reference>
<proteinExistence type="predicted"/>